<reference evidence="2" key="1">
    <citation type="journal article" date="2014" name="Nat. Commun.">
        <title>The emerging biofuel crop Camelina sativa retains a highly undifferentiated hexaploid genome structure.</title>
        <authorList>
            <person name="Kagale S."/>
            <person name="Koh C."/>
            <person name="Nixon J."/>
            <person name="Bollina V."/>
            <person name="Clarke W.E."/>
            <person name="Tuteja R."/>
            <person name="Spillane C."/>
            <person name="Robinson S.J."/>
            <person name="Links M.G."/>
            <person name="Clarke C."/>
            <person name="Higgins E.E."/>
            <person name="Huebert T."/>
            <person name="Sharpe A.G."/>
            <person name="Parkin I.A."/>
        </authorList>
    </citation>
    <scope>NUCLEOTIDE SEQUENCE [LARGE SCALE GENOMIC DNA]</scope>
    <source>
        <strain evidence="2">cv. DH55</strain>
    </source>
</reference>
<evidence type="ECO:0000256" key="1">
    <source>
        <dbReference type="SAM" id="MobiDB-lite"/>
    </source>
</evidence>
<evidence type="ECO:0000313" key="3">
    <source>
        <dbReference type="RefSeq" id="XP_010445694.1"/>
    </source>
</evidence>
<name>A0ABM0USR7_CAMSA</name>
<gene>
    <name evidence="3" type="primary">LOC104728414</name>
</gene>
<dbReference type="Proteomes" id="UP000694864">
    <property type="component" value="Chromosome 11"/>
</dbReference>
<keyword evidence="2" id="KW-1185">Reference proteome</keyword>
<feature type="region of interest" description="Disordered" evidence="1">
    <location>
        <begin position="22"/>
        <end position="50"/>
    </location>
</feature>
<protein>
    <submittedName>
        <fullName evidence="3">Uncharacterized protein LOC104728414</fullName>
    </submittedName>
</protein>
<proteinExistence type="predicted"/>
<accession>A0ABM0USR7</accession>
<dbReference type="RefSeq" id="XP_010445694.1">
    <property type="nucleotide sequence ID" value="XM_010447392.1"/>
</dbReference>
<sequence length="219" mass="24790">MRYGSSSWTDHRRQIYRNPWRGLTARDTSRTRQTLLSPRPGERVHGVSNSILNDKNKPISFRINSHEAVIENTGVAEVVPRIHRSFVEGMKTFNKSWGQNLSSNPNPSTATRPQHHISTTLNSYQWENSQVAEGSEDVLKRNQDLDLSLSLKVARTHDNLGECLLEDEEKEHDDHQDSLQGLSLSLSSSGLSKLGRTIRKEDQTERKIVVLASPLDLTL</sequence>
<dbReference type="GeneID" id="104728414"/>
<evidence type="ECO:0000313" key="2">
    <source>
        <dbReference type="Proteomes" id="UP000694864"/>
    </source>
</evidence>
<reference evidence="3" key="2">
    <citation type="submission" date="2025-08" db="UniProtKB">
        <authorList>
            <consortium name="RefSeq"/>
        </authorList>
    </citation>
    <scope>IDENTIFICATION</scope>
    <source>
        <tissue evidence="3">Leaf</tissue>
    </source>
</reference>
<organism evidence="2 3">
    <name type="scientific">Camelina sativa</name>
    <name type="common">False flax</name>
    <name type="synonym">Myagrum sativum</name>
    <dbReference type="NCBI Taxonomy" id="90675"/>
    <lineage>
        <taxon>Eukaryota</taxon>
        <taxon>Viridiplantae</taxon>
        <taxon>Streptophyta</taxon>
        <taxon>Embryophyta</taxon>
        <taxon>Tracheophyta</taxon>
        <taxon>Spermatophyta</taxon>
        <taxon>Magnoliopsida</taxon>
        <taxon>eudicotyledons</taxon>
        <taxon>Gunneridae</taxon>
        <taxon>Pentapetalae</taxon>
        <taxon>rosids</taxon>
        <taxon>malvids</taxon>
        <taxon>Brassicales</taxon>
        <taxon>Brassicaceae</taxon>
        <taxon>Camelineae</taxon>
        <taxon>Camelina</taxon>
    </lineage>
</organism>